<feature type="compositionally biased region" description="Pro residues" evidence="1">
    <location>
        <begin position="50"/>
        <end position="62"/>
    </location>
</feature>
<evidence type="ECO:0000313" key="3">
    <source>
        <dbReference type="Proteomes" id="UP001529510"/>
    </source>
</evidence>
<evidence type="ECO:0008006" key="4">
    <source>
        <dbReference type="Google" id="ProtNLM"/>
    </source>
</evidence>
<gene>
    <name evidence="2" type="ORF">M9458_016202</name>
</gene>
<sequence length="76" mass="8202">PTQVTNPLLSQAQKATARPPPSRDPVSNHHQQKQPLQHPTQAGAKACPHVPTPLPSTVPPIQPLAFGLKNTARPRR</sequence>
<dbReference type="AlphaFoldDB" id="A0ABD0QST4"/>
<proteinExistence type="predicted"/>
<feature type="compositionally biased region" description="Polar residues" evidence="1">
    <location>
        <begin position="1"/>
        <end position="14"/>
    </location>
</feature>
<feature type="region of interest" description="Disordered" evidence="1">
    <location>
        <begin position="1"/>
        <end position="76"/>
    </location>
</feature>
<organism evidence="2 3">
    <name type="scientific">Cirrhinus mrigala</name>
    <name type="common">Mrigala</name>
    <dbReference type="NCBI Taxonomy" id="683832"/>
    <lineage>
        <taxon>Eukaryota</taxon>
        <taxon>Metazoa</taxon>
        <taxon>Chordata</taxon>
        <taxon>Craniata</taxon>
        <taxon>Vertebrata</taxon>
        <taxon>Euteleostomi</taxon>
        <taxon>Actinopterygii</taxon>
        <taxon>Neopterygii</taxon>
        <taxon>Teleostei</taxon>
        <taxon>Ostariophysi</taxon>
        <taxon>Cypriniformes</taxon>
        <taxon>Cyprinidae</taxon>
        <taxon>Labeoninae</taxon>
        <taxon>Labeonini</taxon>
        <taxon>Cirrhinus</taxon>
    </lineage>
</organism>
<accession>A0ABD0QST4</accession>
<evidence type="ECO:0000313" key="2">
    <source>
        <dbReference type="EMBL" id="KAL0189103.1"/>
    </source>
</evidence>
<comment type="caution">
    <text evidence="2">The sequence shown here is derived from an EMBL/GenBank/DDBJ whole genome shotgun (WGS) entry which is preliminary data.</text>
</comment>
<feature type="non-terminal residue" evidence="2">
    <location>
        <position position="76"/>
    </location>
</feature>
<protein>
    <recommendedName>
        <fullName evidence="4">Ubinuclein 1</fullName>
    </recommendedName>
</protein>
<dbReference type="Proteomes" id="UP001529510">
    <property type="component" value="Unassembled WGS sequence"/>
</dbReference>
<reference evidence="2 3" key="1">
    <citation type="submission" date="2024-05" db="EMBL/GenBank/DDBJ databases">
        <title>Genome sequencing and assembly of Indian major carp, Cirrhinus mrigala (Hamilton, 1822).</title>
        <authorList>
            <person name="Mohindra V."/>
            <person name="Chowdhury L.M."/>
            <person name="Lal K."/>
            <person name="Jena J.K."/>
        </authorList>
    </citation>
    <scope>NUCLEOTIDE SEQUENCE [LARGE SCALE GENOMIC DNA]</scope>
    <source>
        <strain evidence="2">CM1030</strain>
        <tissue evidence="2">Blood</tissue>
    </source>
</reference>
<name>A0ABD0QST4_CIRMR</name>
<evidence type="ECO:0000256" key="1">
    <source>
        <dbReference type="SAM" id="MobiDB-lite"/>
    </source>
</evidence>
<feature type="non-terminal residue" evidence="2">
    <location>
        <position position="1"/>
    </location>
</feature>
<keyword evidence="3" id="KW-1185">Reference proteome</keyword>
<dbReference type="EMBL" id="JAMKFB020000007">
    <property type="protein sequence ID" value="KAL0189103.1"/>
    <property type="molecule type" value="Genomic_DNA"/>
</dbReference>